<dbReference type="STRING" id="1045774.SAMN05421872_106230"/>
<keyword evidence="2" id="KW-1185">Reference proteome</keyword>
<dbReference type="EMBL" id="FMZM01000006">
    <property type="protein sequence ID" value="SDD18797.1"/>
    <property type="molecule type" value="Genomic_DNA"/>
</dbReference>
<sequence length="125" mass="12665">MNPVTGLSLGRIVVGAVALADPRLGGRLLNLDTTGNPQLPYVTRLFGSREVALGAATLFARGGTRRNLVLLGTLVDAADAGTGYLGIQDGTVQPKAAGPFIGVAIGAVLAGFLGLRTKKKVKAVA</sequence>
<reference evidence="1 2" key="1">
    <citation type="submission" date="2016-10" db="EMBL/GenBank/DDBJ databases">
        <authorList>
            <person name="de Groot N.N."/>
        </authorList>
    </citation>
    <scope>NUCLEOTIDE SEQUENCE [LARGE SCALE GENOMIC DNA]</scope>
    <source>
        <strain evidence="1 2">CGMCC 4.6858</strain>
    </source>
</reference>
<dbReference type="RefSeq" id="WP_139175510.1">
    <property type="nucleotide sequence ID" value="NZ_FMZM01000006.1"/>
</dbReference>
<dbReference type="AlphaFoldDB" id="A0A1G6SRG3"/>
<evidence type="ECO:0000313" key="2">
    <source>
        <dbReference type="Proteomes" id="UP000199034"/>
    </source>
</evidence>
<evidence type="ECO:0000313" key="1">
    <source>
        <dbReference type="EMBL" id="SDD18797.1"/>
    </source>
</evidence>
<dbReference type="Proteomes" id="UP000199034">
    <property type="component" value="Unassembled WGS sequence"/>
</dbReference>
<protein>
    <submittedName>
        <fullName evidence="1">Uncharacterized protein</fullName>
    </submittedName>
</protein>
<gene>
    <name evidence="1" type="ORF">SAMN05421872_106230</name>
</gene>
<name>A0A1G6SRG3_9ACTN</name>
<organism evidence="1 2">
    <name type="scientific">Nocardioides lianchengensis</name>
    <dbReference type="NCBI Taxonomy" id="1045774"/>
    <lineage>
        <taxon>Bacteria</taxon>
        <taxon>Bacillati</taxon>
        <taxon>Actinomycetota</taxon>
        <taxon>Actinomycetes</taxon>
        <taxon>Propionibacteriales</taxon>
        <taxon>Nocardioidaceae</taxon>
        <taxon>Nocardioides</taxon>
    </lineage>
</organism>
<proteinExistence type="predicted"/>
<dbReference type="OrthoDB" id="4773974at2"/>
<accession>A0A1G6SRG3</accession>